<sequence>MLLGSSPWSCARRACAALACALALVAGPAFADDLSLRWNECPEGGGLAQRTSGCGNPLAVEHLVTSLQLSAPVDSVVAIEMVVDLVSSSATLPDWWQFGSGGCNSGALSASADFSALGACSDPFSGTGVAVVQTWFVTQPRGGANMARMIVTTSVLASQQTTIGAGAPYYGADIRMTHARSSGASACAGCATAVCLVFNSAQLIRHPAAVPAEVTVLPSGASNTAAWQGNFSNCSLVPARNTTWGAIKSLYR</sequence>
<evidence type="ECO:0000313" key="2">
    <source>
        <dbReference type="EMBL" id="MBI5170946.1"/>
    </source>
</evidence>
<organism evidence="2 3">
    <name type="scientific">Eiseniibacteriota bacterium</name>
    <dbReference type="NCBI Taxonomy" id="2212470"/>
    <lineage>
        <taxon>Bacteria</taxon>
        <taxon>Candidatus Eiseniibacteriota</taxon>
    </lineage>
</organism>
<protein>
    <submittedName>
        <fullName evidence="2">Uncharacterized protein</fullName>
    </submittedName>
</protein>
<accession>A0A933SGL7</accession>
<dbReference type="AlphaFoldDB" id="A0A933SGL7"/>
<evidence type="ECO:0000256" key="1">
    <source>
        <dbReference type="SAM" id="SignalP"/>
    </source>
</evidence>
<reference evidence="2" key="1">
    <citation type="submission" date="2020-07" db="EMBL/GenBank/DDBJ databases">
        <title>Huge and variable diversity of episymbiotic CPR bacteria and DPANN archaea in groundwater ecosystems.</title>
        <authorList>
            <person name="He C.Y."/>
            <person name="Keren R."/>
            <person name="Whittaker M."/>
            <person name="Farag I.F."/>
            <person name="Doudna J."/>
            <person name="Cate J.H.D."/>
            <person name="Banfield J.F."/>
        </authorList>
    </citation>
    <scope>NUCLEOTIDE SEQUENCE</scope>
    <source>
        <strain evidence="2">NC_groundwater_1813_Pr3_B-0.1um_71_17</strain>
    </source>
</reference>
<keyword evidence="1" id="KW-0732">Signal</keyword>
<proteinExistence type="predicted"/>
<evidence type="ECO:0000313" key="3">
    <source>
        <dbReference type="Proteomes" id="UP000696931"/>
    </source>
</evidence>
<comment type="caution">
    <text evidence="2">The sequence shown here is derived from an EMBL/GenBank/DDBJ whole genome shotgun (WGS) entry which is preliminary data.</text>
</comment>
<gene>
    <name evidence="2" type="ORF">HZA61_15760</name>
</gene>
<dbReference type="Proteomes" id="UP000696931">
    <property type="component" value="Unassembled WGS sequence"/>
</dbReference>
<name>A0A933SGL7_UNCEI</name>
<feature type="signal peptide" evidence="1">
    <location>
        <begin position="1"/>
        <end position="31"/>
    </location>
</feature>
<dbReference type="EMBL" id="JACRIW010000113">
    <property type="protein sequence ID" value="MBI5170946.1"/>
    <property type="molecule type" value="Genomic_DNA"/>
</dbReference>
<feature type="chain" id="PRO_5037551957" evidence="1">
    <location>
        <begin position="32"/>
        <end position="252"/>
    </location>
</feature>